<dbReference type="Proteomes" id="UP000239757">
    <property type="component" value="Unassembled WGS sequence"/>
</dbReference>
<accession>A0A2P5Y8R7</accession>
<proteinExistence type="predicted"/>
<dbReference type="AlphaFoldDB" id="A0A2P5Y8R7"/>
<reference evidence="1 2" key="1">
    <citation type="submission" date="2015-01" db="EMBL/GenBank/DDBJ databases">
        <title>Genome of allotetraploid Gossypium barbadense reveals genomic plasticity and fiber elongation in cotton evolution.</title>
        <authorList>
            <person name="Chen X."/>
            <person name="Liu X."/>
            <person name="Zhao B."/>
            <person name="Zheng H."/>
            <person name="Hu Y."/>
            <person name="Lu G."/>
            <person name="Yang C."/>
            <person name="Chen J."/>
            <person name="Shan C."/>
            <person name="Zhang L."/>
            <person name="Zhou Y."/>
            <person name="Wang L."/>
            <person name="Guo W."/>
            <person name="Bai Y."/>
            <person name="Ruan J."/>
            <person name="Shangguan X."/>
            <person name="Mao Y."/>
            <person name="Jiang J."/>
            <person name="Zhu Y."/>
            <person name="Lei J."/>
            <person name="Kang H."/>
            <person name="Chen S."/>
            <person name="He X."/>
            <person name="Wang R."/>
            <person name="Wang Y."/>
            <person name="Chen J."/>
            <person name="Wang L."/>
            <person name="Yu S."/>
            <person name="Wang B."/>
            <person name="Wei J."/>
            <person name="Song S."/>
            <person name="Lu X."/>
            <person name="Gao Z."/>
            <person name="Gu W."/>
            <person name="Deng X."/>
            <person name="Ma D."/>
            <person name="Wang S."/>
            <person name="Liang W."/>
            <person name="Fang L."/>
            <person name="Cai C."/>
            <person name="Zhu X."/>
            <person name="Zhou B."/>
            <person name="Zhang Y."/>
            <person name="Chen Z."/>
            <person name="Xu S."/>
            <person name="Zhu R."/>
            <person name="Wang S."/>
            <person name="Zhang T."/>
            <person name="Zhao G."/>
        </authorList>
    </citation>
    <scope>NUCLEOTIDE SEQUENCE [LARGE SCALE GENOMIC DNA]</scope>
    <source>
        <strain evidence="2">cv. Xinhai21</strain>
        <tissue evidence="1">Leaf</tissue>
    </source>
</reference>
<gene>
    <name evidence="1" type="ORF">GOBAR_AA08666</name>
</gene>
<protein>
    <submittedName>
        <fullName evidence="1">Uncharacterized protein</fullName>
    </submittedName>
</protein>
<name>A0A2P5Y8R7_GOSBA</name>
<sequence length="128" mass="14727">METGHVFVENVKDVIVANRQIARRFQTLHYPCTHVVAACAKVLLNIEQFINEVYTLERTLRVWENVFPVLPDLSIWELPPTTFELVLDKGLHSNLKGHPQSSRIHNEMDIREKSDEKPCGICRLAGHN</sequence>
<dbReference type="OrthoDB" id="1414101at2759"/>
<organism evidence="1 2">
    <name type="scientific">Gossypium barbadense</name>
    <name type="common">Sea Island cotton</name>
    <name type="synonym">Hibiscus barbadensis</name>
    <dbReference type="NCBI Taxonomy" id="3634"/>
    <lineage>
        <taxon>Eukaryota</taxon>
        <taxon>Viridiplantae</taxon>
        <taxon>Streptophyta</taxon>
        <taxon>Embryophyta</taxon>
        <taxon>Tracheophyta</taxon>
        <taxon>Spermatophyta</taxon>
        <taxon>Magnoliopsida</taxon>
        <taxon>eudicotyledons</taxon>
        <taxon>Gunneridae</taxon>
        <taxon>Pentapetalae</taxon>
        <taxon>rosids</taxon>
        <taxon>malvids</taxon>
        <taxon>Malvales</taxon>
        <taxon>Malvaceae</taxon>
        <taxon>Malvoideae</taxon>
        <taxon>Gossypium</taxon>
    </lineage>
</organism>
<evidence type="ECO:0000313" key="2">
    <source>
        <dbReference type="Proteomes" id="UP000239757"/>
    </source>
</evidence>
<dbReference type="EMBL" id="KZ663531">
    <property type="protein sequence ID" value="PPS11984.1"/>
    <property type="molecule type" value="Genomic_DNA"/>
</dbReference>
<evidence type="ECO:0000313" key="1">
    <source>
        <dbReference type="EMBL" id="PPS11984.1"/>
    </source>
</evidence>